<dbReference type="EMBL" id="JAKJSC010000005">
    <property type="protein sequence ID" value="MDE5419594.1"/>
    <property type="molecule type" value="Genomic_DNA"/>
</dbReference>
<comment type="caution">
    <text evidence="1">The sequence shown here is derived from an EMBL/GenBank/DDBJ whole genome shotgun (WGS) entry which is preliminary data.</text>
</comment>
<protein>
    <submittedName>
        <fullName evidence="1">Uncharacterized protein</fullName>
    </submittedName>
</protein>
<keyword evidence="2" id="KW-1185">Reference proteome</keyword>
<dbReference type="RefSeq" id="WP_275110925.1">
    <property type="nucleotide sequence ID" value="NZ_JAKJSC010000005.1"/>
</dbReference>
<sequence>MLNHLFEQAIQYPNPPEQATCNFIITKKFQFAIETYNQSSLFHTVKNKTATTHTPTLFNY</sequence>
<accession>A0ABT5VZ61</accession>
<name>A0ABT5VZ61_9BACT</name>
<evidence type="ECO:0000313" key="2">
    <source>
        <dbReference type="Proteomes" id="UP001528920"/>
    </source>
</evidence>
<dbReference type="Proteomes" id="UP001528920">
    <property type="component" value="Unassembled WGS sequence"/>
</dbReference>
<organism evidence="1 2">
    <name type="scientific">Paralabilibaculum antarcticum</name>
    <dbReference type="NCBI Taxonomy" id="2912572"/>
    <lineage>
        <taxon>Bacteria</taxon>
        <taxon>Pseudomonadati</taxon>
        <taxon>Bacteroidota</taxon>
        <taxon>Bacteroidia</taxon>
        <taxon>Marinilabiliales</taxon>
        <taxon>Marinifilaceae</taxon>
        <taxon>Paralabilibaculum</taxon>
    </lineage>
</organism>
<proteinExistence type="predicted"/>
<evidence type="ECO:0000313" key="1">
    <source>
        <dbReference type="EMBL" id="MDE5419594.1"/>
    </source>
</evidence>
<reference evidence="1 2" key="1">
    <citation type="submission" date="2022-01" db="EMBL/GenBank/DDBJ databases">
        <title>Labilibaculum sp. nov, a marine bacterium isolated from Antarctica.</title>
        <authorList>
            <person name="Dai W."/>
        </authorList>
    </citation>
    <scope>NUCLEOTIDE SEQUENCE [LARGE SCALE GENOMIC DNA]</scope>
    <source>
        <strain evidence="1 2">DW002</strain>
    </source>
</reference>
<gene>
    <name evidence="1" type="ORF">L3049_16505</name>
</gene>